<feature type="transmembrane region" description="Helical" evidence="7">
    <location>
        <begin position="149"/>
        <end position="168"/>
    </location>
</feature>
<dbReference type="RefSeq" id="XP_033579699.1">
    <property type="nucleotide sequence ID" value="XM_033722814.1"/>
</dbReference>
<evidence type="ECO:0000313" key="9">
    <source>
        <dbReference type="EMBL" id="KAF2812735.1"/>
    </source>
</evidence>
<keyword evidence="2 7" id="KW-0812">Transmembrane</keyword>
<feature type="compositionally biased region" description="Polar residues" evidence="6">
    <location>
        <begin position="408"/>
        <end position="418"/>
    </location>
</feature>
<sequence length="418" mass="46270">MDLSKLAPAHYIPGRQAAIDHVARIDKAPFLISVSILFGSALLSVLARFAIRIFGRRQIRWDDGLVFLATIALIVAFGVCLKLLETLYLVEAINKKAAFPFREDMPKMLDLVKWLAVFAIMNWTSVYMVKFAFMYFFYTLFWGLSLKTVRIYCTSVGLLIVCWMYTVVNPIICPHFGANAAKCGANPHQHVRSLAGNCIVVVLDIICDGLIEAIPIVVLDKSMMPLSQKVSIAALLCLSTVMIICALIRLIGSITDTRKDGSGTAPVWATYWAITGSCISLVMTSVVVIRGVFVTNLIHDDRQKQESVMRRLGRRLLSTLRLSRSSRSSRRSPQRSGDQSPDDQGGRISAPPRIATQGLTRGTLNGVRTFIGGSKNGSRDRDETLKSVDTAYALENVDYHKIRRNEATRPTATPDSTP</sequence>
<evidence type="ECO:0000256" key="1">
    <source>
        <dbReference type="ARBA" id="ARBA00004141"/>
    </source>
</evidence>
<dbReference type="PANTHER" id="PTHR33048">
    <property type="entry name" value="PTH11-LIKE INTEGRAL MEMBRANE PROTEIN (AFU_ORTHOLOGUE AFUA_5G11245)"/>
    <property type="match status" value="1"/>
</dbReference>
<protein>
    <recommendedName>
        <fullName evidence="8">Rhodopsin domain-containing protein</fullName>
    </recommendedName>
</protein>
<evidence type="ECO:0000259" key="8">
    <source>
        <dbReference type="Pfam" id="PF20684"/>
    </source>
</evidence>
<dbReference type="InterPro" id="IPR049326">
    <property type="entry name" value="Rhodopsin_dom_fungi"/>
</dbReference>
<gene>
    <name evidence="9 11" type="ORF">BDZ99DRAFT_487147</name>
</gene>
<comment type="similarity">
    <text evidence="5">Belongs to the SAT4 family.</text>
</comment>
<feature type="transmembrane region" description="Helical" evidence="7">
    <location>
        <begin position="63"/>
        <end position="84"/>
    </location>
</feature>
<evidence type="ECO:0000256" key="2">
    <source>
        <dbReference type="ARBA" id="ARBA00022692"/>
    </source>
</evidence>
<feature type="transmembrane region" description="Helical" evidence="7">
    <location>
        <begin position="230"/>
        <end position="251"/>
    </location>
</feature>
<comment type="subcellular location">
    <subcellularLocation>
        <location evidence="1">Membrane</location>
        <topology evidence="1">Multi-pass membrane protein</topology>
    </subcellularLocation>
</comment>
<organism evidence="9">
    <name type="scientific">Mytilinidion resinicola</name>
    <dbReference type="NCBI Taxonomy" id="574789"/>
    <lineage>
        <taxon>Eukaryota</taxon>
        <taxon>Fungi</taxon>
        <taxon>Dikarya</taxon>
        <taxon>Ascomycota</taxon>
        <taxon>Pezizomycotina</taxon>
        <taxon>Dothideomycetes</taxon>
        <taxon>Pleosporomycetidae</taxon>
        <taxon>Mytilinidiales</taxon>
        <taxon>Mytilinidiaceae</taxon>
        <taxon>Mytilinidion</taxon>
    </lineage>
</organism>
<evidence type="ECO:0000313" key="10">
    <source>
        <dbReference type="Proteomes" id="UP000504636"/>
    </source>
</evidence>
<dbReference type="EMBL" id="MU003697">
    <property type="protein sequence ID" value="KAF2812735.1"/>
    <property type="molecule type" value="Genomic_DNA"/>
</dbReference>
<evidence type="ECO:0000256" key="7">
    <source>
        <dbReference type="SAM" id="Phobius"/>
    </source>
</evidence>
<evidence type="ECO:0000256" key="5">
    <source>
        <dbReference type="ARBA" id="ARBA00038359"/>
    </source>
</evidence>
<dbReference type="GeneID" id="54463707"/>
<keyword evidence="10" id="KW-1185">Reference proteome</keyword>
<dbReference type="PANTHER" id="PTHR33048:SF92">
    <property type="entry name" value="INTEGRAL MEMBRANE PROTEIN"/>
    <property type="match status" value="1"/>
</dbReference>
<evidence type="ECO:0000256" key="6">
    <source>
        <dbReference type="SAM" id="MobiDB-lite"/>
    </source>
</evidence>
<feature type="region of interest" description="Disordered" evidence="6">
    <location>
        <begin position="399"/>
        <end position="418"/>
    </location>
</feature>
<dbReference type="OrthoDB" id="444631at2759"/>
<dbReference type="Pfam" id="PF20684">
    <property type="entry name" value="Fung_rhodopsin"/>
    <property type="match status" value="1"/>
</dbReference>
<evidence type="ECO:0000313" key="11">
    <source>
        <dbReference type="RefSeq" id="XP_033579699.1"/>
    </source>
</evidence>
<feature type="transmembrane region" description="Helical" evidence="7">
    <location>
        <begin position="271"/>
        <end position="293"/>
    </location>
</feature>
<reference evidence="9 11" key="1">
    <citation type="journal article" date="2020" name="Stud. Mycol.">
        <title>101 Dothideomycetes genomes: a test case for predicting lifestyles and emergence of pathogens.</title>
        <authorList>
            <person name="Haridas S."/>
            <person name="Albert R."/>
            <person name="Binder M."/>
            <person name="Bloem J."/>
            <person name="Labutti K."/>
            <person name="Salamov A."/>
            <person name="Andreopoulos B."/>
            <person name="Baker S."/>
            <person name="Barry K."/>
            <person name="Bills G."/>
            <person name="Bluhm B."/>
            <person name="Cannon C."/>
            <person name="Castanera R."/>
            <person name="Culley D."/>
            <person name="Daum C."/>
            <person name="Ezra D."/>
            <person name="Gonzalez J."/>
            <person name="Henrissat B."/>
            <person name="Kuo A."/>
            <person name="Liang C."/>
            <person name="Lipzen A."/>
            <person name="Lutzoni F."/>
            <person name="Magnuson J."/>
            <person name="Mondo S."/>
            <person name="Nolan M."/>
            <person name="Ohm R."/>
            <person name="Pangilinan J."/>
            <person name="Park H.-J."/>
            <person name="Ramirez L."/>
            <person name="Alfaro M."/>
            <person name="Sun H."/>
            <person name="Tritt A."/>
            <person name="Yoshinaga Y."/>
            <person name="Zwiers L.-H."/>
            <person name="Turgeon B."/>
            <person name="Goodwin S."/>
            <person name="Spatafora J."/>
            <person name="Crous P."/>
            <person name="Grigoriev I."/>
        </authorList>
    </citation>
    <scope>NUCLEOTIDE SEQUENCE</scope>
    <source>
        <strain evidence="9 11">CBS 304.34</strain>
    </source>
</reference>
<reference evidence="11" key="3">
    <citation type="submission" date="2025-04" db="UniProtKB">
        <authorList>
            <consortium name="RefSeq"/>
        </authorList>
    </citation>
    <scope>IDENTIFICATION</scope>
    <source>
        <strain evidence="11">CBS 304.34</strain>
    </source>
</reference>
<dbReference type="Proteomes" id="UP000504636">
    <property type="component" value="Unplaced"/>
</dbReference>
<proteinExistence type="inferred from homology"/>
<feature type="domain" description="Rhodopsin" evidence="8">
    <location>
        <begin position="47"/>
        <end position="293"/>
    </location>
</feature>
<dbReference type="GO" id="GO:0016020">
    <property type="term" value="C:membrane"/>
    <property type="evidence" value="ECO:0007669"/>
    <property type="project" value="UniProtKB-SubCell"/>
</dbReference>
<reference evidence="11" key="2">
    <citation type="submission" date="2020-04" db="EMBL/GenBank/DDBJ databases">
        <authorList>
            <consortium name="NCBI Genome Project"/>
        </authorList>
    </citation>
    <scope>NUCLEOTIDE SEQUENCE</scope>
    <source>
        <strain evidence="11">CBS 304.34</strain>
    </source>
</reference>
<keyword evidence="4 7" id="KW-0472">Membrane</keyword>
<evidence type="ECO:0000256" key="4">
    <source>
        <dbReference type="ARBA" id="ARBA00023136"/>
    </source>
</evidence>
<feature type="transmembrane region" description="Helical" evidence="7">
    <location>
        <begin position="30"/>
        <end position="51"/>
    </location>
</feature>
<feature type="transmembrane region" description="Helical" evidence="7">
    <location>
        <begin position="114"/>
        <end position="137"/>
    </location>
</feature>
<evidence type="ECO:0000256" key="3">
    <source>
        <dbReference type="ARBA" id="ARBA00022989"/>
    </source>
</evidence>
<name>A0A6A6YXT7_9PEZI</name>
<accession>A0A6A6YXT7</accession>
<keyword evidence="3 7" id="KW-1133">Transmembrane helix</keyword>
<feature type="region of interest" description="Disordered" evidence="6">
    <location>
        <begin position="322"/>
        <end position="384"/>
    </location>
</feature>
<dbReference type="AlphaFoldDB" id="A0A6A6YXT7"/>
<dbReference type="InterPro" id="IPR052337">
    <property type="entry name" value="SAT4-like"/>
</dbReference>